<dbReference type="SMART" id="SM00164">
    <property type="entry name" value="TBC"/>
    <property type="match status" value="1"/>
</dbReference>
<dbReference type="Proteomes" id="UP000094527">
    <property type="component" value="Unassembled WGS sequence"/>
</dbReference>
<feature type="non-terminal residue" evidence="3">
    <location>
        <position position="1"/>
    </location>
</feature>
<accession>A0A1D2N2W7</accession>
<keyword evidence="4" id="KW-1185">Reference proteome</keyword>
<evidence type="ECO:0000259" key="2">
    <source>
        <dbReference type="PROSITE" id="PS50086"/>
    </source>
</evidence>
<dbReference type="InterPro" id="IPR045913">
    <property type="entry name" value="TBC20/Gyp8-like"/>
</dbReference>
<dbReference type="PANTHER" id="PTHR20913">
    <property type="entry name" value="TBC1 DOMAIN FAMILY MEMBER 20/GTPASE"/>
    <property type="match status" value="1"/>
</dbReference>
<dbReference type="GO" id="GO:0005096">
    <property type="term" value="F:GTPase activator activity"/>
    <property type="evidence" value="ECO:0007669"/>
    <property type="project" value="UniProtKB-KW"/>
</dbReference>
<gene>
    <name evidence="3" type="ORF">Ocin01_07089</name>
</gene>
<comment type="caution">
    <text evidence="3">The sequence shown here is derived from an EMBL/GenBank/DDBJ whole genome shotgun (WGS) entry which is preliminary data.</text>
</comment>
<organism evidence="3 4">
    <name type="scientific">Orchesella cincta</name>
    <name type="common">Springtail</name>
    <name type="synonym">Podura cincta</name>
    <dbReference type="NCBI Taxonomy" id="48709"/>
    <lineage>
        <taxon>Eukaryota</taxon>
        <taxon>Metazoa</taxon>
        <taxon>Ecdysozoa</taxon>
        <taxon>Arthropoda</taxon>
        <taxon>Hexapoda</taxon>
        <taxon>Collembola</taxon>
        <taxon>Entomobryomorpha</taxon>
        <taxon>Entomobryoidea</taxon>
        <taxon>Orchesellidae</taxon>
        <taxon>Orchesellinae</taxon>
        <taxon>Orchesella</taxon>
    </lineage>
</organism>
<sequence>AWWHDIIISFGQLQEIKFKFDHYIHEDIKMSSPEEETANTISSRESSFFSLTSGNSVYYSAKDSLNTSDEGGGEKSSLDPDATPIAQRKHQLHLNSSVGDDGDDGSSFNGVMSHRQLAQLPLRKLTRSPSTSSVEVRRGISRLCSTIANSDSFDMSKKKEIEDALVSKDLSSLRKLAMATGGLLSNGLREHTWSLLLGISPRELTKKLDTTFKMEYPDVTEQVQNLVRLDVARVLKRFPPGLSDPQQDHLQTVLSNLIFAVLQKNPQAYYYQGFHDISLTFLLVASVESNPYLAYMCLNKMIETNLGPHMEKTMESTHEMIHTIYAIIEKENEKLYKKIVLDAKCPVAFCLPWVLTWFSHTLPDDSDVFRLYDYILGSQKSINPPHLIPIFISAALVLRNSRQILQDNSLTDIASMHQALAKLPSELKSLEPWLEESTELMREYRGKETSLMIRGRKIKDLQHNLWNDETNNNQRRRAPIRRDNLFIYTSRLLFVRHRWTTISLLVMMTAFFLQSRYRRPIFQIELIRNAVDNYAPTPMRRFLQFVIEDEQSD</sequence>
<dbReference type="Pfam" id="PF00566">
    <property type="entry name" value="RabGAP-TBC"/>
    <property type="match status" value="1"/>
</dbReference>
<dbReference type="STRING" id="48709.A0A1D2N2W7"/>
<dbReference type="PROSITE" id="PS50086">
    <property type="entry name" value="TBC_RABGAP"/>
    <property type="match status" value="1"/>
</dbReference>
<dbReference type="PANTHER" id="PTHR20913:SF7">
    <property type="entry name" value="RE60063P"/>
    <property type="match status" value="1"/>
</dbReference>
<dbReference type="Gene3D" id="1.10.472.80">
    <property type="entry name" value="Ypt/Rab-GAP domain of gyp1p, domain 3"/>
    <property type="match status" value="1"/>
</dbReference>
<evidence type="ECO:0000313" key="4">
    <source>
        <dbReference type="Proteomes" id="UP000094527"/>
    </source>
</evidence>
<dbReference type="Gene3D" id="1.10.8.1310">
    <property type="match status" value="1"/>
</dbReference>
<dbReference type="InterPro" id="IPR035969">
    <property type="entry name" value="Rab-GAP_TBC_sf"/>
</dbReference>
<proteinExistence type="predicted"/>
<name>A0A1D2N2W7_ORCCI</name>
<reference evidence="3 4" key="1">
    <citation type="journal article" date="2016" name="Genome Biol. Evol.">
        <title>Gene Family Evolution Reflects Adaptation to Soil Environmental Stressors in the Genome of the Collembolan Orchesella cincta.</title>
        <authorList>
            <person name="Faddeeva-Vakhrusheva A."/>
            <person name="Derks M.F."/>
            <person name="Anvar S.Y."/>
            <person name="Agamennone V."/>
            <person name="Suring W."/>
            <person name="Smit S."/>
            <person name="van Straalen N.M."/>
            <person name="Roelofs D."/>
        </authorList>
    </citation>
    <scope>NUCLEOTIDE SEQUENCE [LARGE SCALE GENOMIC DNA]</scope>
    <source>
        <tissue evidence="3">Mixed pool</tissue>
    </source>
</reference>
<keyword evidence="1" id="KW-0343">GTPase activation</keyword>
<evidence type="ECO:0000256" key="1">
    <source>
        <dbReference type="ARBA" id="ARBA00022468"/>
    </source>
</evidence>
<dbReference type="OrthoDB" id="206700at2759"/>
<dbReference type="GO" id="GO:0006888">
    <property type="term" value="P:endoplasmic reticulum to Golgi vesicle-mediated transport"/>
    <property type="evidence" value="ECO:0007669"/>
    <property type="project" value="TreeGrafter"/>
</dbReference>
<evidence type="ECO:0000313" key="3">
    <source>
        <dbReference type="EMBL" id="ODM99602.1"/>
    </source>
</evidence>
<dbReference type="SUPFAM" id="SSF47923">
    <property type="entry name" value="Ypt/Rab-GAP domain of gyp1p"/>
    <property type="match status" value="2"/>
</dbReference>
<dbReference type="AlphaFoldDB" id="A0A1D2N2W7"/>
<dbReference type="EMBL" id="LJIJ01000269">
    <property type="protein sequence ID" value="ODM99602.1"/>
    <property type="molecule type" value="Genomic_DNA"/>
</dbReference>
<dbReference type="OMA" id="FCLPWVL"/>
<dbReference type="GO" id="GO:0005789">
    <property type="term" value="C:endoplasmic reticulum membrane"/>
    <property type="evidence" value="ECO:0007669"/>
    <property type="project" value="TreeGrafter"/>
</dbReference>
<protein>
    <submittedName>
        <fullName evidence="3">TBC1 domain family member 20</fullName>
    </submittedName>
</protein>
<dbReference type="InterPro" id="IPR000195">
    <property type="entry name" value="Rab-GAP-TBC_dom"/>
</dbReference>
<feature type="domain" description="Rab-GAP TBC" evidence="2">
    <location>
        <begin position="183"/>
        <end position="379"/>
    </location>
</feature>